<dbReference type="Gene3D" id="1.20.920.30">
    <property type="match status" value="1"/>
</dbReference>
<dbReference type="InterPro" id="IPR054354">
    <property type="entry name" value="DYNC2H1-like_lid"/>
</dbReference>
<dbReference type="GO" id="GO:0030286">
    <property type="term" value="C:dynein complex"/>
    <property type="evidence" value="ECO:0007669"/>
    <property type="project" value="UniProtKB-KW"/>
</dbReference>
<dbReference type="Gene3D" id="3.20.180.20">
    <property type="entry name" value="Dynein heavy chain, N-terminal domain 2"/>
    <property type="match status" value="1"/>
</dbReference>
<dbReference type="SMART" id="SM00382">
    <property type="entry name" value="AAA"/>
    <property type="match status" value="4"/>
</dbReference>
<dbReference type="Proteomes" id="UP001516023">
    <property type="component" value="Unassembled WGS sequence"/>
</dbReference>
<gene>
    <name evidence="21" type="ORF">HJC23_008368</name>
</gene>
<feature type="compositionally biased region" description="Low complexity" evidence="19">
    <location>
        <begin position="524"/>
        <end position="534"/>
    </location>
</feature>
<evidence type="ECO:0000256" key="4">
    <source>
        <dbReference type="ARBA" id="ARBA00011655"/>
    </source>
</evidence>
<keyword evidence="10" id="KW-0067">ATP-binding</keyword>
<evidence type="ECO:0000256" key="1">
    <source>
        <dbReference type="ARBA" id="ARBA00004245"/>
    </source>
</evidence>
<dbReference type="FunFam" id="3.20.180.20:FF:000002">
    <property type="entry name" value="Cytoplasmic dynein heavy chain 1"/>
    <property type="match status" value="1"/>
</dbReference>
<feature type="coiled-coil region" evidence="18">
    <location>
        <begin position="3214"/>
        <end position="3276"/>
    </location>
</feature>
<dbReference type="FunFam" id="3.40.50.300:FF:001013">
    <property type="entry name" value="Dynein heavy chain, cytoplasmic"/>
    <property type="match status" value="1"/>
</dbReference>
<dbReference type="InterPro" id="IPR042219">
    <property type="entry name" value="AAA_lid_11_sf"/>
</dbReference>
<organism evidence="21 22">
    <name type="scientific">Cyclotella cryptica</name>
    <dbReference type="NCBI Taxonomy" id="29204"/>
    <lineage>
        <taxon>Eukaryota</taxon>
        <taxon>Sar</taxon>
        <taxon>Stramenopiles</taxon>
        <taxon>Ochrophyta</taxon>
        <taxon>Bacillariophyta</taxon>
        <taxon>Coscinodiscophyceae</taxon>
        <taxon>Thalassiosirophycidae</taxon>
        <taxon>Stephanodiscales</taxon>
        <taxon>Stephanodiscaceae</taxon>
        <taxon>Cyclotella</taxon>
    </lineage>
</organism>
<evidence type="ECO:0000256" key="19">
    <source>
        <dbReference type="SAM" id="MobiDB-lite"/>
    </source>
</evidence>
<dbReference type="Pfam" id="PF12777">
    <property type="entry name" value="MT"/>
    <property type="match status" value="1"/>
</dbReference>
<dbReference type="EMBL" id="JABMIG020000163">
    <property type="protein sequence ID" value="KAL3788024.1"/>
    <property type="molecule type" value="Genomic_DNA"/>
</dbReference>
<dbReference type="GO" id="GO:0005524">
    <property type="term" value="F:ATP binding"/>
    <property type="evidence" value="ECO:0007669"/>
    <property type="project" value="UniProtKB-KW"/>
</dbReference>
<dbReference type="Gene3D" id="1.20.920.20">
    <property type="match status" value="1"/>
</dbReference>
<dbReference type="Gene3D" id="1.10.287.2620">
    <property type="match status" value="1"/>
</dbReference>
<dbReference type="InterPro" id="IPR042222">
    <property type="entry name" value="Dynein_2_N"/>
</dbReference>
<dbReference type="InterPro" id="IPR003593">
    <property type="entry name" value="AAA+_ATPase"/>
</dbReference>
<dbReference type="PANTHER" id="PTHR46532">
    <property type="entry name" value="MALE FERTILITY FACTOR KL5"/>
    <property type="match status" value="1"/>
</dbReference>
<dbReference type="InterPro" id="IPR035706">
    <property type="entry name" value="AAA_9"/>
</dbReference>
<dbReference type="GO" id="GO:0060170">
    <property type="term" value="C:ciliary membrane"/>
    <property type="evidence" value="ECO:0007669"/>
    <property type="project" value="UniProtKB-SubCell"/>
</dbReference>
<evidence type="ECO:0000313" key="21">
    <source>
        <dbReference type="EMBL" id="KAL3788024.1"/>
    </source>
</evidence>
<feature type="coiled-coil region" evidence="18">
    <location>
        <begin position="3416"/>
        <end position="3485"/>
    </location>
</feature>
<dbReference type="InterPro" id="IPR004273">
    <property type="entry name" value="Dynein_heavy_D6_P-loop"/>
</dbReference>
<dbReference type="FunFam" id="1.20.140.100:FF:000002">
    <property type="entry name" value="Cytoplasmic dynein heavy chain 1"/>
    <property type="match status" value="1"/>
</dbReference>
<dbReference type="Pfam" id="PF12780">
    <property type="entry name" value="AAA_8"/>
    <property type="match status" value="1"/>
</dbReference>
<dbReference type="Pfam" id="PF12774">
    <property type="entry name" value="AAA_6"/>
    <property type="match status" value="1"/>
</dbReference>
<dbReference type="GO" id="GO:0008104">
    <property type="term" value="P:intracellular protein localization"/>
    <property type="evidence" value="ECO:0007669"/>
    <property type="project" value="UniProtKB-ARBA"/>
</dbReference>
<evidence type="ECO:0000256" key="8">
    <source>
        <dbReference type="ARBA" id="ARBA00022737"/>
    </source>
</evidence>
<dbReference type="InterPro" id="IPR027417">
    <property type="entry name" value="P-loop_NTPase"/>
</dbReference>
<evidence type="ECO:0000256" key="10">
    <source>
        <dbReference type="ARBA" id="ARBA00022840"/>
    </source>
</evidence>
<evidence type="ECO:0000256" key="3">
    <source>
        <dbReference type="ARBA" id="ARBA00008887"/>
    </source>
</evidence>
<dbReference type="Pfam" id="PF17852">
    <property type="entry name" value="Dynein_AAA_lid"/>
    <property type="match status" value="1"/>
</dbReference>
<evidence type="ECO:0000259" key="20">
    <source>
        <dbReference type="SMART" id="SM00382"/>
    </source>
</evidence>
<feature type="region of interest" description="Disordered" evidence="19">
    <location>
        <begin position="518"/>
        <end position="537"/>
    </location>
</feature>
<feature type="domain" description="AAA+ ATPase" evidence="20">
    <location>
        <begin position="2923"/>
        <end position="3089"/>
    </location>
</feature>
<keyword evidence="13" id="KW-0969">Cilium</keyword>
<dbReference type="Pfam" id="PF22597">
    <property type="entry name" value="DYN_lid"/>
    <property type="match status" value="1"/>
</dbReference>
<evidence type="ECO:0000256" key="14">
    <source>
        <dbReference type="ARBA" id="ARBA00023175"/>
    </source>
</evidence>
<keyword evidence="16" id="KW-0966">Cell projection</keyword>
<keyword evidence="11" id="KW-0243">Dynein</keyword>
<comment type="subcellular location">
    <subcellularLocation>
        <location evidence="2">Cell projection</location>
        <location evidence="2">Cilium membrane</location>
        <topology evidence="2">Peripheral membrane protein</topology>
        <orientation evidence="2">Cytoplasmic side</orientation>
    </subcellularLocation>
    <subcellularLocation>
        <location evidence="1">Cytoplasm</location>
        <location evidence="1">Cytoskeleton</location>
    </subcellularLocation>
</comment>
<keyword evidence="14" id="KW-0505">Motor protein</keyword>
<feature type="domain" description="AAA+ ATPase" evidence="20">
    <location>
        <begin position="2579"/>
        <end position="2730"/>
    </location>
</feature>
<dbReference type="InterPro" id="IPR026983">
    <property type="entry name" value="DHC"/>
</dbReference>
<proteinExistence type="inferred from homology"/>
<evidence type="ECO:0000256" key="18">
    <source>
        <dbReference type="SAM" id="Coils"/>
    </source>
</evidence>
<dbReference type="FunFam" id="1.10.287.2620:FF:000001">
    <property type="entry name" value="Cytoplasmic dynein heavy chain 1"/>
    <property type="match status" value="1"/>
</dbReference>
<dbReference type="InterPro" id="IPR024317">
    <property type="entry name" value="Dynein_heavy_chain_D4_dom"/>
</dbReference>
<evidence type="ECO:0000256" key="15">
    <source>
        <dbReference type="ARBA" id="ARBA00023212"/>
    </source>
</evidence>
<dbReference type="GO" id="GO:0005874">
    <property type="term" value="C:microtubule"/>
    <property type="evidence" value="ECO:0007669"/>
    <property type="project" value="UniProtKB-KW"/>
</dbReference>
<accession>A0ABD3PJZ3</accession>
<comment type="caution">
    <text evidence="21">The sequence shown here is derived from an EMBL/GenBank/DDBJ whole genome shotgun (WGS) entry which is preliminary data.</text>
</comment>
<keyword evidence="15" id="KW-0206">Cytoskeleton</keyword>
<evidence type="ECO:0000256" key="13">
    <source>
        <dbReference type="ARBA" id="ARBA00023069"/>
    </source>
</evidence>
<dbReference type="Gene3D" id="1.20.58.1120">
    <property type="match status" value="1"/>
</dbReference>
<feature type="region of interest" description="Disordered" evidence="19">
    <location>
        <begin position="116"/>
        <end position="137"/>
    </location>
</feature>
<evidence type="ECO:0000256" key="6">
    <source>
        <dbReference type="ARBA" id="ARBA00022490"/>
    </source>
</evidence>
<evidence type="ECO:0000256" key="12">
    <source>
        <dbReference type="ARBA" id="ARBA00023054"/>
    </source>
</evidence>
<dbReference type="GO" id="GO:0060271">
    <property type="term" value="P:cilium assembly"/>
    <property type="evidence" value="ECO:0007669"/>
    <property type="project" value="UniProtKB-ARBA"/>
</dbReference>
<dbReference type="FunFam" id="1.20.920.20:FF:000002">
    <property type="entry name" value="Cytoplasmic dynein 1 heavy chain"/>
    <property type="match status" value="1"/>
</dbReference>
<dbReference type="InterPro" id="IPR041658">
    <property type="entry name" value="AAA_lid_11"/>
</dbReference>
<name>A0ABD3PJZ3_9STRA</name>
<dbReference type="FunFam" id="3.40.50.300:FF:000373">
    <property type="entry name" value="Cytoplasmic dynein heavy chain 2"/>
    <property type="match status" value="1"/>
</dbReference>
<sequence>MGRPASPLDYIQSSIRLHLGAEVRSDACHGEIRRFISAGGSSSDGATAHPRLFVWVPRSAASSEDYDEAIASVDALDGRHAGALAFVNSSLLAGGESADIETHHIQCVLLTPRSYAASQEDDSEKQPDGQDGDVSSHVGSSTFLSLQMLARHVFVPAVRAVETQQAAGTTSAEEAGKSTRILSGLEDKLHELDVALGQCRRTVLGTVPTVSLRAHPRIASASTLMTGTKIDLDALGLSAALEDDAFLNEVQSTVNHWIGQIRKVTTLINTPFPSGDSAETESHADLDEITFWIGLEEGLRHIRSELQKPEAMLTVALLKTAKRFVATIALENNTGLDGAEAHVADIVAFLRNYPAPALAASRDWDRISSSVDAIFTHLQKVRQSRYYDLDRLARLVEATTLTLRERMEGTLRERYGGNGIVLQLTFKEYELLVRGPTQDIFVVFDAAFGTFSEFFMEQGRMRRRGGDESIARNETPAQVLKGITLYHLVLRERLDALYQFRAQHEKLRGVVAEVLTGEKRDEGSSSSKSGGPSKVVDESGEEYSAWALREVDEAPMSLFASVDVLDLSARGETAFASALEGYDRKVDAIEERLARLLRDKLAACKDAEDMFRVFARFNPLLTRSRVRAAVKEFQLQLMNTVGQAVQKLQSKFTHKYESSSSSTIASIRGIPPVSGKILWAKQMERQVHALMKRMSDVLGREWGQQLEGRQLRRSCDELLNKLDSRAYFRNWVSEWERELSSDTSSKLSTYPIVVVKEGGGLVAKANFDEKHEYLSREIRYLKWLGYDRDIPRTISLVSEEAMAKYPHAMALKTALRSYAAARGLVSSELEPLVAQELRSIRECIMEAFDVAADGSKITTKRRMRWNSKDLASWVAVLNEHVSRFEERVEILLRACDDIDVAVDAIGSVEYERQKLCSAVENVQKVVDSLSLAGFSNLASWVDKLNNRMGIVLANRLQNALRDWCETFNSTNSNQKQKLVRIPKIAVEILLRNQEISAIPAVPSTRSVFINELHDYMGVVCTLPCLNSGRFEVFETQAGSVHTRNDNFHHLVNDVSPEILSSAYSVVEFHIQNLSRFVNRWLAYQTLWDTQVSEVASAVDADINKWHELILEASSARNTLDSTAAATEFGPIVVRYNKALSQVNMKLDSWQKELQIYFASVLADRMSETFEKVSNAKARLENIVLEGSSVATSEIVLGVTFLQEVTQHISSWHKKTKELGDSEKLLKRQRHAFRSDWMESSVIVGLLQQVEQLLAKRTRTMEEQMPLLQSRIVAEDKANVQRVADLVDDWERNKPLLGNITPQQALEALTKFEFAMKKAQLDQENLIKAKDSLNLDVGEIKNNISSYLVEVSELTEVWEAISKPWDALSSLKETLWSSVAVRKVRKTLDDLLIEMRSLPNRIRQYDAYTSVYDTIKQYLSGHSTLSDMKTEALKDRHWKVVLQKLNIRVPYTELTLGMLWDNGLLDRKKDMSEILSVAQGEMAIEVFLTEVRDRWTKQELDLVLYQNRVRLIRGWDDLFTGLDDHTGGLVLMRSSPYYRTVREFQEEGNLWEDRLTKLRAAFDAWIDVQRRWVYLEGIFFGSADIKAQLPAEWSRFKSVDGEFITLMRRISNHPFAMEALNIENLQRTLERLANLMTVIQKALGAYLEKQRSDFSRFYFLGDDDLLEIIGNSSTPGKVLPHLGKMFASIATCNSRPSQEDGVLAKFDAMLSKDGERVELDTPITVTNKMNVKDWLKQLESRMHTTLAKLLNDAVEEVQSSESSAASSVGKTEFVNWATRYPAQVMILASLVNWSMAMESALRSDGNSIDELNQVLKLISEKLEIMAETVLLDLPTESRKKFEQLITELVHQRDVTRSMIDGGVSDANDFRWLYHLRFDFNPKAENLLERLRISLSNASFYYGFEYLGIGERLVQTPLTDRCYLTLTQALHFRMGGNPFGPAGTGKTESVKALGAQLGRFVVVMNCDESFDFGAMGRIFCGLCQVGAWGCFDEFNRLEERILSAVSQQILTIQQGLVQRQKHIELLGKTISLHENVGIFVTMNPGYAGRSNLPDNLKTLFRSVAMVVPDRKLITQVMLYSQGIVSAEKLAGKVVDLFILSQQKMSKQSHYDFGLRALKTLLVSAGGLKRKALGGDGRPEGDKLADVERKVLIQGACNNILPKLVAEDISIFEAILEEVFPGSEITKMEDEHLRGKLDSLCRSSHFVPAEQWVQKILQLKMIIEMRHGIMIVGPSGVGKSSAMKTLIKGMEEEDGVKGELYIIDPKAVDKEALYGVLDGTTLEWTDGIFTSILRTILDNQRGEADRRHFIVFDGDVDPEWAENLNSVLDDNKLLTLPSGERLNIPDNVRLILEVDSLEQATPATVSRCGMVWFSSDTISTEMVLQHLMGELRTESISGDDIPSTQTSFLDSIQGFVISDERSPSLVSEALEFALAQPHIMKMSREGLMKSLKSLLIRGIRLAIEYDEGHPDFPMTGQHMDNFAKRWLMHSLLWSFSGSASWEIRSKLADLLARSSGVILPDNDGNSSLADYRVRVDNGELEPWSVSVPRMEIESHKVVATDVVVTTTDTVRHSDILGAWLESRSPLILCGPPGSGKTMTLTSVLQSVQSVVLASLNFSSRTTPELIMKTFAQYCAYVRRGKDVVLEPVESLGAHSWLVVFCDEINLPEESYGTQRVIMFMRQLVEQGGFWREDNTWVKTNRIQFVGACNPPTDAGRVEMSSRFLRHASLLLVDFPSRDSLKQIYRTFNGGIMKLFPQLKGETDTVTEAMIELFTACQKRFTPEMQPQYFYSPRELSRWVRGIYEAVVNIDHGLTRDELVRIWAHEAFRLFSDRLVEDEEIEWCSNKIDDVARKMFPAIDHDEVLAKPLFYSTWLSKDTRRVTREELKTFLAARLKVFYEEELDVPLVIFDQVLDHVLRIDRVLRQPMGHCLLVGDSGAGKTVLSKFVSWMNGLQIFQIKAHSRYGIEDFYEDLRSVMRRVGVENEKICFIFDECNALSSAFLEAMNALLASGEVPGLFDGDDYTALMSACRESAARDGVIVDSEDELWRRFTAVVQRNLHVVFTMNPSGGEWKNRSTTSPALFNRCVVDWFGTWGPKAMSEVGKEFTISLDMGDAESVGGSWGIGAGQELMTRVEEAFEGASQGGFHQAVVAALVELHTITKKVSEEEASSASSTSRTYLSPRDYVTLINIFLRCVNNHRGQVEEEQLRINAGLTKLRQTQDNVAELKSALATKSIELREKEALANTKLQQMVADQNEAQKRKEEAEKMSVEVERQQEVIFERKDKAQKELDEAEPALISAKNSVQGIKKKDLDEIRNLKSPPNNVKLTLECIAIMLGEKSVEWADVRKLLAKSEFIPSILSFDVDKLSSRQIKIVTEKYLDGNAGLTVETVNRSSKACGPLYQWAESQIKYSSIYNSIQPLREEVEHLEKEARVANEEKERLESEVAQLESSIANYKAEYATLIRDVEALKHEMEVVTTKVDRAESLMTSLSHESERWAKSSEGFQTVLRNLVGDALQSAAFLTYSGFFPFNTRRLLLSKWRTALDLLGIEFREDLGMIESLSTASDRLEWQSRGLPADSLSLENGVILDHCMRFPLIIDPSGHAIDFVMNKYRDQKIQKTSFLDKAFMKTLAGAVRFGTTLLVENVEKLDPVLNPILNKEIQRTGGRSLVRIGTEEVDYSPKFNIILTTKNPAVRLTPDLCSRVTLVNFTVTPAGLQSQSLSRILECEKPEIEKQRHEILKLQGEQNVKLRGLEEQMLKQISAVEGSILDDDRVVDGMERMMKEGSQVEQQIAKSAEIMSEVSKAISKFEPFSLICKELFVLFGGMRNVCFLYEFTAKSFMTMLDCVLKSKKHHASEDEQYRLALLKTSLFEEVAARVGRGLKAEDKMVFALLLSKISTGTNILEQNEPSSIDNITSLIEETFGVNFPWQGKGLNDLQDVTFNDINSTTPLLLVSAPGHDVSGRVQAMAKSEAKELASVAMGSSEGYQAAENLIASASKRGNWVMLKNCHLCTDWLEETLVKILQSLNVGTHRDFRMFITSEISPKLPTALLQICDIIVAEAPTGIKASISRFFSTISNERFGNTVQNRLYLLLGWTHSVIQERLRFMPHGWSEQYEFTESDAIHALDVIDSLVTDSCGKKQTVDPEKLPWEAIRTTLCKGVFGGRITNDADQEVLDQLVNRVFVPHSFNVDFQLVDVEGSPVLPEGTSKDECFQWISALPAHNPPTWIGLDATAETARDTMVAESVVRKYRIVSDSLLNE</sequence>
<feature type="domain" description="AAA+ ATPase" evidence="20">
    <location>
        <begin position="2222"/>
        <end position="2466"/>
    </location>
</feature>
<dbReference type="FunFam" id="1.10.8.720:FF:000003">
    <property type="entry name" value="Cytoplasmic dynein heavy chain 2"/>
    <property type="match status" value="1"/>
</dbReference>
<dbReference type="FunFam" id="1.20.58.1120:FF:000013">
    <property type="entry name" value="Dynein heavy chain-like protein"/>
    <property type="match status" value="1"/>
</dbReference>
<dbReference type="Gene3D" id="6.10.140.1060">
    <property type="match status" value="1"/>
</dbReference>
<dbReference type="Pfam" id="PF12775">
    <property type="entry name" value="AAA_7"/>
    <property type="match status" value="1"/>
</dbReference>
<evidence type="ECO:0000313" key="22">
    <source>
        <dbReference type="Proteomes" id="UP001516023"/>
    </source>
</evidence>
<dbReference type="InterPro" id="IPR024743">
    <property type="entry name" value="Dynein_HC_stalk"/>
</dbReference>
<dbReference type="Pfam" id="PF12781">
    <property type="entry name" value="AAA_9"/>
    <property type="match status" value="1"/>
</dbReference>
<protein>
    <recommendedName>
        <fullName evidence="5">Dynein heavy chain, cytoplasmic</fullName>
    </recommendedName>
    <alternativeName>
        <fullName evidence="17">Dynein heavy chain, cytosolic</fullName>
    </alternativeName>
</protein>
<comment type="subunit">
    <text evidence="4">Consists of at least two heavy chains and a number of intermediate and light chains.</text>
</comment>
<keyword evidence="9" id="KW-0547">Nucleotide-binding</keyword>
<dbReference type="InterPro" id="IPR035699">
    <property type="entry name" value="AAA_6"/>
</dbReference>
<dbReference type="Gene3D" id="1.20.140.100">
    <property type="entry name" value="Dynein heavy chain, N-terminal domain 2"/>
    <property type="match status" value="1"/>
</dbReference>
<dbReference type="PANTHER" id="PTHR46532:SF4">
    <property type="entry name" value="AAA+ ATPASE DOMAIN-CONTAINING PROTEIN"/>
    <property type="match status" value="1"/>
</dbReference>
<dbReference type="FunFam" id="3.40.50.300:FF:000071">
    <property type="entry name" value="Cytoplasmic dynein heavy chain 1"/>
    <property type="match status" value="1"/>
</dbReference>
<dbReference type="FunFam" id="3.40.50.300:FF:000122">
    <property type="entry name" value="Cytoplasmic dynein 1 heavy chain"/>
    <property type="match status" value="1"/>
</dbReference>
<dbReference type="Gene3D" id="1.10.8.720">
    <property type="entry name" value="Region D6 of dynein motor"/>
    <property type="match status" value="1"/>
</dbReference>
<dbReference type="InterPro" id="IPR043157">
    <property type="entry name" value="Dynein_AAA1S"/>
</dbReference>
<keyword evidence="22" id="KW-1185">Reference proteome</keyword>
<evidence type="ECO:0000256" key="5">
    <source>
        <dbReference type="ARBA" id="ARBA00022197"/>
    </source>
</evidence>
<evidence type="ECO:0000256" key="11">
    <source>
        <dbReference type="ARBA" id="ARBA00023017"/>
    </source>
</evidence>
<dbReference type="InterPro" id="IPR013602">
    <property type="entry name" value="Dynein_heavy_linker"/>
</dbReference>
<dbReference type="Pfam" id="PF08385">
    <property type="entry name" value="DHC_N1"/>
    <property type="match status" value="1"/>
</dbReference>
<dbReference type="InterPro" id="IPR041466">
    <property type="entry name" value="Dynein_AAA5_ext"/>
</dbReference>
<feature type="domain" description="AAA+ ATPase" evidence="20">
    <location>
        <begin position="1933"/>
        <end position="2068"/>
    </location>
</feature>
<dbReference type="SUPFAM" id="SSF52540">
    <property type="entry name" value="P-loop containing nucleoside triphosphate hydrolases"/>
    <property type="match status" value="4"/>
</dbReference>
<dbReference type="Gene3D" id="1.10.472.130">
    <property type="match status" value="1"/>
</dbReference>
<evidence type="ECO:0000256" key="2">
    <source>
        <dbReference type="ARBA" id="ARBA00004522"/>
    </source>
</evidence>
<keyword evidence="8" id="KW-0677">Repeat</keyword>
<dbReference type="Gene3D" id="3.40.50.300">
    <property type="entry name" value="P-loop containing nucleotide triphosphate hydrolases"/>
    <property type="match status" value="5"/>
</dbReference>
<keyword evidence="12 18" id="KW-0175">Coiled coil</keyword>
<evidence type="ECO:0000256" key="7">
    <source>
        <dbReference type="ARBA" id="ARBA00022701"/>
    </source>
</evidence>
<evidence type="ECO:0000256" key="17">
    <source>
        <dbReference type="ARBA" id="ARBA00033439"/>
    </source>
</evidence>
<reference evidence="21 22" key="1">
    <citation type="journal article" date="2020" name="G3 (Bethesda)">
        <title>Improved Reference Genome for Cyclotella cryptica CCMP332, a Model for Cell Wall Morphogenesis, Salinity Adaptation, and Lipid Production in Diatoms (Bacillariophyta).</title>
        <authorList>
            <person name="Roberts W.R."/>
            <person name="Downey K.M."/>
            <person name="Ruck E.C."/>
            <person name="Traller J.C."/>
            <person name="Alverson A.J."/>
        </authorList>
    </citation>
    <scope>NUCLEOTIDE SEQUENCE [LARGE SCALE GENOMIC DNA]</scope>
    <source>
        <strain evidence="21 22">CCMP332</strain>
    </source>
</reference>
<comment type="similarity">
    <text evidence="3">Belongs to the dynein heavy chain family.</text>
</comment>
<dbReference type="FunFam" id="1.10.8.710:FF:000001">
    <property type="entry name" value="Dynein axonemal heavy chain 2"/>
    <property type="match status" value="1"/>
</dbReference>
<keyword evidence="6" id="KW-0963">Cytoplasm</keyword>
<dbReference type="Pfam" id="PF18198">
    <property type="entry name" value="AAA_lid_11"/>
    <property type="match status" value="1"/>
</dbReference>
<dbReference type="Pfam" id="PF03028">
    <property type="entry name" value="Dynein_heavy"/>
    <property type="match status" value="1"/>
</dbReference>
<dbReference type="Gene3D" id="1.10.8.710">
    <property type="match status" value="1"/>
</dbReference>
<dbReference type="InterPro" id="IPR013594">
    <property type="entry name" value="Dynein_heavy_tail"/>
</dbReference>
<dbReference type="Pfam" id="PF08393">
    <property type="entry name" value="DHC_N2"/>
    <property type="match status" value="1"/>
</dbReference>
<evidence type="ECO:0000256" key="16">
    <source>
        <dbReference type="ARBA" id="ARBA00023273"/>
    </source>
</evidence>
<dbReference type="InterPro" id="IPR042228">
    <property type="entry name" value="Dynein_linker_3"/>
</dbReference>
<dbReference type="Gene3D" id="1.10.8.1220">
    <property type="match status" value="1"/>
</dbReference>
<dbReference type="CDD" id="cd00009">
    <property type="entry name" value="AAA"/>
    <property type="match status" value="2"/>
</dbReference>
<keyword evidence="7" id="KW-0493">Microtubule</keyword>
<evidence type="ECO:0000256" key="9">
    <source>
        <dbReference type="ARBA" id="ARBA00022741"/>
    </source>
</evidence>